<evidence type="ECO:0000313" key="7">
    <source>
        <dbReference type="Proteomes" id="UP000540989"/>
    </source>
</evidence>
<dbReference type="EMBL" id="JACHIP010000002">
    <property type="protein sequence ID" value="MBB5056819.1"/>
    <property type="molecule type" value="Genomic_DNA"/>
</dbReference>
<evidence type="ECO:0000256" key="3">
    <source>
        <dbReference type="ARBA" id="ARBA00023237"/>
    </source>
</evidence>
<dbReference type="SUPFAM" id="SSF56935">
    <property type="entry name" value="Porins"/>
    <property type="match status" value="1"/>
</dbReference>
<name>A0A7W7ZBZ7_9BACT</name>
<dbReference type="Gene3D" id="2.60.40.1120">
    <property type="entry name" value="Carboxypeptidase-like, regulatory domain"/>
    <property type="match status" value="1"/>
</dbReference>
<dbReference type="InterPro" id="IPR008969">
    <property type="entry name" value="CarboxyPept-like_regulatory"/>
</dbReference>
<protein>
    <recommendedName>
        <fullName evidence="5">TonB-dependent transporter Oar-like beta-barrel domain-containing protein</fullName>
    </recommendedName>
</protein>
<reference evidence="6 7" key="1">
    <citation type="submission" date="2020-08" db="EMBL/GenBank/DDBJ databases">
        <title>Genomic Encyclopedia of Type Strains, Phase IV (KMG-V): Genome sequencing to study the core and pangenomes of soil and plant-associated prokaryotes.</title>
        <authorList>
            <person name="Whitman W."/>
        </authorList>
    </citation>
    <scope>NUCLEOTIDE SEQUENCE [LARGE SCALE GENOMIC DNA]</scope>
    <source>
        <strain evidence="6 7">M8UP14</strain>
    </source>
</reference>
<evidence type="ECO:0000256" key="1">
    <source>
        <dbReference type="ARBA" id="ARBA00004442"/>
    </source>
</evidence>
<sequence>MIGRSRIPAVFLFVASLATSYLGSTLLAPTLLAQNASTSLRGSVTDSTGAAIPGAAVSIKNNANGSDSSTKANGQGEYSFQQIAPGKYTITVEMAGFAKQTLSAELLVAQPATINVKLGVTAESVTVDVSAAAQTLNTTDATIGNAINNQTIMELPSEARNPATLLALQPGVLYIGDTNSTESRNGVVSGARADQTNITLDGVDNNDQIAPSAFTGVLRTTLDSTEEFRVTTSNANADSGRSSGGQVNLVTRSGTNSLHGAIYDYNRTNVGEANDWFAKQGQLNSDLPNSPPKLIYNVYGIRLGGPIKKDKLFLFGNYEGFRRDEGVAVSQTVPTASLAAGNLKYNTTDGSTVTLTPTQFASMDTKCSANGTCPNGAGVNPFSLALFKAYPLPNGFASGDGLNTGSYSFSSPAITVENVYITRLDYNPADKYRFYVRSSMQNDSVGGASAFPGQPAATKHTDDSKGISGNFTWTIKSNLINNARYGFTRQSFADTGAAQGNYTTYRTLSTPDGETSSAGPLERTSSTVVPSHNFIDDLTWTKGKHTIQFGANFRVFNYQNSTDANSYNSGSENVSWLLNSGFTKKPGTFNPTSFGLPAVNSDFTTNYNYAVGMLAGLTGEETDHFNYQLSADGKTGTVLGVGVPVKRSFKTHELEYYVQDAWKPLPNLTITAGLRHTILQTPYEANGQQVQPTINIHDWFTTRAAQAAQGNSVQPPISFAPAGQARGGKPFYPMNWGNIAPRFAFAFAPAPEDGTWMNKLLGGAGKSSIRAGFGIYYDHFGEGLVTNYSRHGSFSLSSSLTNPASSLTADTTPRFTGLHNLPGLIDPSAGATTINYPQTPSTDINGTGFAITNGLDDRIKTPYSEVFNLSVQRELKGGFTFEADYVGRLGRHLLQQLDLAQPLNLVDPKSGTDYYTAATQLAKLVDQGATTVAPIPYFEDLFPDAAGVGAADDGTPGASATQNIYDLDYSTQRGNETQALNNLDEYCDPGCGGQIGRYWPLQYSSLYVTSSDGSANYNALQAILRHPMKNNIQFDLSYTFSKSLDLGSDSEANPTSSGNSYGFLIDGFNPRKNYAVSDFNTKHLFTGDWVLKLPVGTGQKLAGNSSRLVNAVIGGWDTSGIARVSSGLPFGLSDGNGWATNWEYESYVVQTGPIKFRKHLDSNGSPQYFDDPLAALANTRNPYPGEAGQRSKYFGDGYFDIDAGVHKNIAIGERYSFSLAAEVFNVTNSVRFDVHSLDTGSTDGSQAGVYSSTLTQYRRMQFSGRFDF</sequence>
<evidence type="ECO:0000259" key="5">
    <source>
        <dbReference type="Pfam" id="PF25183"/>
    </source>
</evidence>
<accession>A0A7W7ZBZ7</accession>
<evidence type="ECO:0000313" key="6">
    <source>
        <dbReference type="EMBL" id="MBB5056819.1"/>
    </source>
</evidence>
<gene>
    <name evidence="6" type="ORF">HDF16_001504</name>
</gene>
<dbReference type="InterPro" id="IPR057601">
    <property type="entry name" value="Oar-like_b-barrel"/>
</dbReference>
<keyword evidence="7" id="KW-1185">Reference proteome</keyword>
<keyword evidence="3" id="KW-0998">Cell outer membrane</keyword>
<evidence type="ECO:0000256" key="4">
    <source>
        <dbReference type="SAM" id="MobiDB-lite"/>
    </source>
</evidence>
<feature type="region of interest" description="Disordered" evidence="4">
    <location>
        <begin position="503"/>
        <end position="526"/>
    </location>
</feature>
<evidence type="ECO:0000256" key="2">
    <source>
        <dbReference type="ARBA" id="ARBA00023136"/>
    </source>
</evidence>
<feature type="domain" description="TonB-dependent transporter Oar-like beta-barrel" evidence="5">
    <location>
        <begin position="250"/>
        <end position="1261"/>
    </location>
</feature>
<dbReference type="Gene3D" id="2.40.170.20">
    <property type="entry name" value="TonB-dependent receptor, beta-barrel domain"/>
    <property type="match status" value="1"/>
</dbReference>
<organism evidence="6 7">
    <name type="scientific">Granulicella aggregans</name>
    <dbReference type="NCBI Taxonomy" id="474949"/>
    <lineage>
        <taxon>Bacteria</taxon>
        <taxon>Pseudomonadati</taxon>
        <taxon>Acidobacteriota</taxon>
        <taxon>Terriglobia</taxon>
        <taxon>Terriglobales</taxon>
        <taxon>Acidobacteriaceae</taxon>
        <taxon>Granulicella</taxon>
    </lineage>
</organism>
<dbReference type="SUPFAM" id="SSF49464">
    <property type="entry name" value="Carboxypeptidase regulatory domain-like"/>
    <property type="match status" value="1"/>
</dbReference>
<keyword evidence="2" id="KW-0472">Membrane</keyword>
<dbReference type="Pfam" id="PF13620">
    <property type="entry name" value="CarboxypepD_reg"/>
    <property type="match status" value="1"/>
</dbReference>
<comment type="caution">
    <text evidence="6">The sequence shown here is derived from an EMBL/GenBank/DDBJ whole genome shotgun (WGS) entry which is preliminary data.</text>
</comment>
<dbReference type="RefSeq" id="WP_246408839.1">
    <property type="nucleotide sequence ID" value="NZ_JACHIP010000002.1"/>
</dbReference>
<proteinExistence type="predicted"/>
<comment type="subcellular location">
    <subcellularLocation>
        <location evidence="1">Cell outer membrane</location>
    </subcellularLocation>
</comment>
<dbReference type="GO" id="GO:0009279">
    <property type="term" value="C:cell outer membrane"/>
    <property type="evidence" value="ECO:0007669"/>
    <property type="project" value="UniProtKB-SubCell"/>
</dbReference>
<dbReference type="Pfam" id="PF25183">
    <property type="entry name" value="OMP_b-brl_4"/>
    <property type="match status" value="1"/>
</dbReference>
<dbReference type="InterPro" id="IPR036942">
    <property type="entry name" value="Beta-barrel_TonB_sf"/>
</dbReference>
<dbReference type="Proteomes" id="UP000540989">
    <property type="component" value="Unassembled WGS sequence"/>
</dbReference>
<dbReference type="AlphaFoldDB" id="A0A7W7ZBZ7"/>